<dbReference type="AlphaFoldDB" id="A0A327K903"/>
<gene>
    <name evidence="5" type="ORF">CH338_19630</name>
</gene>
<evidence type="ECO:0000256" key="2">
    <source>
        <dbReference type="ARBA" id="ARBA00019992"/>
    </source>
</evidence>
<sequence length="442" mass="47667">MTVTDIRGHRLTGASAPAARHYDTAVQELVLLRDDPVATVDAALTDSPDFVMAHALKAWLHLLGTEPAGLPVARAALAAVADRATTDQERGHVAALAHLVDGRWHAAARVLEDVTIVHPRDLLALFAGHQLDFFRGDSRMLRDRIARARPAWSPAVPQHHAVLGMAAFGLEETGAYAEAERAGRAAVETEPRDAWAQHAVAHVMEMQGRTDEGIAWMRRRPDAWSDGSFLAVHNWWHLALYHLERGEIDAVKDLYDGPIRGGQATLILEMIDASAMLWRLHLRGIDVGDRFAVLADAWEPVAGAGLYAFNDVHAVMAFVGAGRPDSAARVMEAQRVAMEGAGDNAAFTREVGRPVTEAIVAFGEGRFAETVRLLRAVRGIAHRFGGSHAQRDVIDLTLIEAALRAGDGGLAAALAAERTAAKPESPLARLFRLRAETLGAAA</sequence>
<dbReference type="InterPro" id="IPR033891">
    <property type="entry name" value="TTC38"/>
</dbReference>
<comment type="caution">
    <text evidence="5">The sequence shown here is derived from an EMBL/GenBank/DDBJ whole genome shotgun (WGS) entry which is preliminary data.</text>
</comment>
<keyword evidence="5" id="KW-0413">Isomerase</keyword>
<dbReference type="PANTHER" id="PTHR16263:SF4">
    <property type="entry name" value="TETRATRICOPEPTIDE REPEAT PROTEIN 38"/>
    <property type="match status" value="1"/>
</dbReference>
<evidence type="ECO:0000256" key="1">
    <source>
        <dbReference type="ARBA" id="ARBA00005857"/>
    </source>
</evidence>
<keyword evidence="4" id="KW-0802">TPR repeat</keyword>
<evidence type="ECO:0000256" key="3">
    <source>
        <dbReference type="ARBA" id="ARBA00022737"/>
    </source>
</evidence>
<name>A0A327K903_9BRAD</name>
<dbReference type="InterPro" id="IPR011990">
    <property type="entry name" value="TPR-like_helical_dom_sf"/>
</dbReference>
<dbReference type="RefSeq" id="WP_111358812.1">
    <property type="nucleotide sequence ID" value="NZ_NHSK01000046.1"/>
</dbReference>
<dbReference type="Gene3D" id="1.25.40.10">
    <property type="entry name" value="Tetratricopeptide repeat domain"/>
    <property type="match status" value="1"/>
</dbReference>
<reference evidence="5 6" key="1">
    <citation type="submission" date="2017-07" db="EMBL/GenBank/DDBJ databases">
        <title>Draft Genome Sequences of Select Purple Nonsulfur Bacteria.</title>
        <authorList>
            <person name="Lasarre B."/>
            <person name="Mckinlay J.B."/>
        </authorList>
    </citation>
    <scope>NUCLEOTIDE SEQUENCE [LARGE SCALE GENOMIC DNA]</scope>
    <source>
        <strain evidence="5 6">DSM 11907</strain>
    </source>
</reference>
<dbReference type="SUPFAM" id="SSF48452">
    <property type="entry name" value="TPR-like"/>
    <property type="match status" value="1"/>
</dbReference>
<dbReference type="PANTHER" id="PTHR16263">
    <property type="entry name" value="TETRATRICOPEPTIDE REPEAT PROTEIN 38"/>
    <property type="match status" value="1"/>
</dbReference>
<comment type="similarity">
    <text evidence="1">Belongs to the TTC38 family.</text>
</comment>
<evidence type="ECO:0000313" key="6">
    <source>
        <dbReference type="Proteomes" id="UP000248863"/>
    </source>
</evidence>
<accession>A0A327K903</accession>
<dbReference type="EMBL" id="NPEU01000271">
    <property type="protein sequence ID" value="RAI35209.1"/>
    <property type="molecule type" value="Genomic_DNA"/>
</dbReference>
<dbReference type="CDD" id="cd05804">
    <property type="entry name" value="StaR_like"/>
    <property type="match status" value="1"/>
</dbReference>
<keyword evidence="3" id="KW-0677">Repeat</keyword>
<dbReference type="OrthoDB" id="9815900at2"/>
<proteinExistence type="inferred from homology"/>
<protein>
    <recommendedName>
        <fullName evidence="2">Tetratricopeptide repeat protein 38</fullName>
    </recommendedName>
</protein>
<dbReference type="GO" id="GO:0016853">
    <property type="term" value="F:isomerase activity"/>
    <property type="evidence" value="ECO:0007669"/>
    <property type="project" value="UniProtKB-KW"/>
</dbReference>
<evidence type="ECO:0000256" key="4">
    <source>
        <dbReference type="ARBA" id="ARBA00022803"/>
    </source>
</evidence>
<organism evidence="5 6">
    <name type="scientific">Rhodoplanes elegans</name>
    <dbReference type="NCBI Taxonomy" id="29408"/>
    <lineage>
        <taxon>Bacteria</taxon>
        <taxon>Pseudomonadati</taxon>
        <taxon>Pseudomonadota</taxon>
        <taxon>Alphaproteobacteria</taxon>
        <taxon>Hyphomicrobiales</taxon>
        <taxon>Nitrobacteraceae</taxon>
        <taxon>Rhodoplanes</taxon>
    </lineage>
</organism>
<dbReference type="Proteomes" id="UP000248863">
    <property type="component" value="Unassembled WGS sequence"/>
</dbReference>
<evidence type="ECO:0000313" key="5">
    <source>
        <dbReference type="EMBL" id="RAI35209.1"/>
    </source>
</evidence>
<keyword evidence="6" id="KW-1185">Reference proteome</keyword>